<dbReference type="OrthoDB" id="427476at2"/>
<reference evidence="2" key="1">
    <citation type="journal article" date="2013" name="Proc. Natl. Acad. Sci. U.S.A.">
        <title>Improving the coverage of the cyanobacterial phylum using diversity-driven genome sequencing.</title>
        <authorList>
            <person name="Shih P.M."/>
            <person name="Wu D."/>
            <person name="Latifi A."/>
            <person name="Axen S.D."/>
            <person name="Fewer D.P."/>
            <person name="Talla E."/>
            <person name="Calteau A."/>
            <person name="Cai F."/>
            <person name="Tandeau de Marsac N."/>
            <person name="Rippka R."/>
            <person name="Herdman M."/>
            <person name="Sivonen K."/>
            <person name="Coursin T."/>
            <person name="Laurent T."/>
            <person name="Goodwin L."/>
            <person name="Nolan M."/>
            <person name="Davenport K.W."/>
            <person name="Han C.S."/>
            <person name="Rubin E.M."/>
            <person name="Eisen J.A."/>
            <person name="Woyke T."/>
            <person name="Gugger M."/>
            <person name="Kerfeld C.A."/>
        </authorList>
    </citation>
    <scope>NUCLEOTIDE SEQUENCE [LARGE SCALE GENOMIC DNA]</scope>
    <source>
        <strain evidence="2">PCC 10605</strain>
    </source>
</reference>
<dbReference type="STRING" id="755178.Cyan10605_1862"/>
<evidence type="ECO:0008006" key="3">
    <source>
        <dbReference type="Google" id="ProtNLM"/>
    </source>
</evidence>
<sequence>MKKTLYIPDELWEELTNYLKQHPQENPSSVVQMALKEKLRPRNGEGLLKLAGIVKNAPKDASTNINNR</sequence>
<evidence type="ECO:0000313" key="1">
    <source>
        <dbReference type="EMBL" id="AFZ53963.1"/>
    </source>
</evidence>
<name>K9Z6C9_CYAAP</name>
<keyword evidence="2" id="KW-1185">Reference proteome</keyword>
<organism evidence="1 2">
    <name type="scientific">Cyanobacterium aponinum (strain PCC 10605)</name>
    <dbReference type="NCBI Taxonomy" id="755178"/>
    <lineage>
        <taxon>Bacteria</taxon>
        <taxon>Bacillati</taxon>
        <taxon>Cyanobacteriota</taxon>
        <taxon>Cyanophyceae</taxon>
        <taxon>Oscillatoriophycideae</taxon>
        <taxon>Chroococcales</taxon>
        <taxon>Geminocystaceae</taxon>
        <taxon>Cyanobacterium</taxon>
    </lineage>
</organism>
<dbReference type="Proteomes" id="UP000010480">
    <property type="component" value="Chromosome"/>
</dbReference>
<dbReference type="RefSeq" id="WP_015219690.1">
    <property type="nucleotide sequence ID" value="NC_019776.1"/>
</dbReference>
<dbReference type="KEGG" id="can:Cyan10605_1862"/>
<proteinExistence type="predicted"/>
<dbReference type="AlphaFoldDB" id="K9Z6C9"/>
<accession>K9Z6C9</accession>
<dbReference type="EMBL" id="CP003947">
    <property type="protein sequence ID" value="AFZ53963.1"/>
    <property type="molecule type" value="Genomic_DNA"/>
</dbReference>
<protein>
    <recommendedName>
        <fullName evidence="3">CopG-like ribbon-helix-helix domain-containing protein</fullName>
    </recommendedName>
</protein>
<dbReference type="eggNOG" id="ENOG5033B15">
    <property type="taxonomic scope" value="Bacteria"/>
</dbReference>
<dbReference type="HOGENOM" id="CLU_195392_0_0_3"/>
<evidence type="ECO:0000313" key="2">
    <source>
        <dbReference type="Proteomes" id="UP000010480"/>
    </source>
</evidence>
<gene>
    <name evidence="1" type="ordered locus">Cyan10605_1862</name>
</gene>